<gene>
    <name evidence="1" type="ORF">QYF61_010639</name>
</gene>
<sequence>MWMNKELLAKLKHKKESYRGWKQGWVTWEEYRNVVRASRDEVRKAKAQMELNLVRDVKNNKKGFYKYIGQKGRLGKIKIGLQESQVPETRGKGWSKEDVPLVEEDWGKKEDPGNCRPLNLTLIRRKVMEQLILETISRHMNNKKIIRSSQHGFTKGQSSLTNLINFYHEMTGLDEGRAVDIVYLDFSKAFDTVCHKILTDELLLGWTVRWVENWLNGWAQRVVISGMKSLLDSLQYVLVSLLLRSPELDTVLEPVKVPLYGSMTYWHISHSSLIYVICKLAEATLCPIIQGMIVLEVLSFIHRELPLKLPPPQPLQLLPDPSSSKGLGGSLSPGQVQSGWVWQELEVM</sequence>
<dbReference type="AlphaFoldDB" id="A0AAN7RZH7"/>
<keyword evidence="2" id="KW-1185">Reference proteome</keyword>
<organism evidence="1 2">
    <name type="scientific">Mycteria americana</name>
    <name type="common">Wood stork</name>
    <dbReference type="NCBI Taxonomy" id="33587"/>
    <lineage>
        <taxon>Eukaryota</taxon>
        <taxon>Metazoa</taxon>
        <taxon>Chordata</taxon>
        <taxon>Craniata</taxon>
        <taxon>Vertebrata</taxon>
        <taxon>Euteleostomi</taxon>
        <taxon>Archelosauria</taxon>
        <taxon>Archosauria</taxon>
        <taxon>Dinosauria</taxon>
        <taxon>Saurischia</taxon>
        <taxon>Theropoda</taxon>
        <taxon>Coelurosauria</taxon>
        <taxon>Aves</taxon>
        <taxon>Neognathae</taxon>
        <taxon>Neoaves</taxon>
        <taxon>Aequornithes</taxon>
        <taxon>Ciconiiformes</taxon>
        <taxon>Ciconiidae</taxon>
        <taxon>Mycteria</taxon>
    </lineage>
</organism>
<comment type="caution">
    <text evidence="1">The sequence shown here is derived from an EMBL/GenBank/DDBJ whole genome shotgun (WGS) entry which is preliminary data.</text>
</comment>
<reference evidence="1 2" key="1">
    <citation type="journal article" date="2023" name="J. Hered.">
        <title>Chromosome-level genome of the wood stork (Mycteria americana) provides insight into avian chromosome evolution.</title>
        <authorList>
            <person name="Flamio R. Jr."/>
            <person name="Ramstad K.M."/>
        </authorList>
    </citation>
    <scope>NUCLEOTIDE SEQUENCE [LARGE SCALE GENOMIC DNA]</scope>
    <source>
        <strain evidence="1">JAX WOST 10</strain>
    </source>
</reference>
<protein>
    <recommendedName>
        <fullName evidence="3">Reverse transcriptase domain-containing protein</fullName>
    </recommendedName>
</protein>
<proteinExistence type="predicted"/>
<dbReference type="EMBL" id="JAUNZN010000002">
    <property type="protein sequence ID" value="KAK4826654.1"/>
    <property type="molecule type" value="Genomic_DNA"/>
</dbReference>
<name>A0AAN7RZH7_MYCAM</name>
<evidence type="ECO:0008006" key="3">
    <source>
        <dbReference type="Google" id="ProtNLM"/>
    </source>
</evidence>
<dbReference type="PANTHER" id="PTHR33332">
    <property type="entry name" value="REVERSE TRANSCRIPTASE DOMAIN-CONTAINING PROTEIN"/>
    <property type="match status" value="1"/>
</dbReference>
<dbReference type="Proteomes" id="UP001333110">
    <property type="component" value="Unassembled WGS sequence"/>
</dbReference>
<evidence type="ECO:0000313" key="2">
    <source>
        <dbReference type="Proteomes" id="UP001333110"/>
    </source>
</evidence>
<evidence type="ECO:0000313" key="1">
    <source>
        <dbReference type="EMBL" id="KAK4826654.1"/>
    </source>
</evidence>
<accession>A0AAN7RZH7</accession>